<reference evidence="1 2" key="1">
    <citation type="submission" date="2020-07" db="EMBL/GenBank/DDBJ databases">
        <title>Diversity of carbapenemase encoding genes among Pseudomonas putida group clinical isolates in a tertiary Brazilian hospital.</title>
        <authorList>
            <person name="Alberto-Lei F."/>
            <person name="Nodari C.S."/>
            <person name="Streling A.P."/>
            <person name="Paulino J.T."/>
            <person name="Bessa-Neto F.O."/>
            <person name="Cayo R."/>
            <person name="Gales A.C."/>
        </authorList>
    </citation>
    <scope>NUCLEOTIDE SEQUENCE [LARGE SCALE GENOMIC DNA]</scope>
    <source>
        <strain evidence="1 2">12464</strain>
    </source>
</reference>
<organism evidence="1 2">
    <name type="scientific">Pseudomonas putida</name>
    <name type="common">Arthrobacter siderocapsulatus</name>
    <dbReference type="NCBI Taxonomy" id="303"/>
    <lineage>
        <taxon>Bacteria</taxon>
        <taxon>Pseudomonadati</taxon>
        <taxon>Pseudomonadota</taxon>
        <taxon>Gammaproteobacteria</taxon>
        <taxon>Pseudomonadales</taxon>
        <taxon>Pseudomonadaceae</taxon>
        <taxon>Pseudomonas</taxon>
    </lineage>
</organism>
<dbReference type="RefSeq" id="WP_176514572.1">
    <property type="nucleotide sequence ID" value="NZ_CP060529.1"/>
</dbReference>
<protein>
    <submittedName>
        <fullName evidence="1">Uncharacterized protein</fullName>
    </submittedName>
</protein>
<dbReference type="AlphaFoldDB" id="A0A7W2L0W2"/>
<accession>A0A7W2L0W2</accession>
<evidence type="ECO:0000313" key="2">
    <source>
        <dbReference type="Proteomes" id="UP000553948"/>
    </source>
</evidence>
<dbReference type="Proteomes" id="UP000553948">
    <property type="component" value="Unassembled WGS sequence"/>
</dbReference>
<comment type="caution">
    <text evidence="1">The sequence shown here is derived from an EMBL/GenBank/DDBJ whole genome shotgun (WGS) entry which is preliminary data.</text>
</comment>
<sequence>MSDLDFLRIPLADLFWRNGYEPGVSRLHNTNLPGLFRAHPGMPDLGFSPSAMKDYL</sequence>
<dbReference type="EMBL" id="JACGDG010000009">
    <property type="protein sequence ID" value="MBA6116432.1"/>
    <property type="molecule type" value="Genomic_DNA"/>
</dbReference>
<proteinExistence type="predicted"/>
<evidence type="ECO:0000313" key="1">
    <source>
        <dbReference type="EMBL" id="MBA6116432.1"/>
    </source>
</evidence>
<name>A0A7W2L0W2_PSEPU</name>
<gene>
    <name evidence="1" type="ORF">H4C47_11860</name>
</gene>